<name>A0A923L847_9BACI</name>
<organism evidence="2 3">
    <name type="scientific">Ornithinibacillus hominis</name>
    <dbReference type="NCBI Taxonomy" id="2763055"/>
    <lineage>
        <taxon>Bacteria</taxon>
        <taxon>Bacillati</taxon>
        <taxon>Bacillota</taxon>
        <taxon>Bacilli</taxon>
        <taxon>Bacillales</taxon>
        <taxon>Bacillaceae</taxon>
        <taxon>Ornithinibacillus</taxon>
    </lineage>
</organism>
<dbReference type="EMBL" id="JACOOL010000014">
    <property type="protein sequence ID" value="MBC5638280.1"/>
    <property type="molecule type" value="Genomic_DNA"/>
</dbReference>
<evidence type="ECO:0000259" key="1">
    <source>
        <dbReference type="Pfam" id="PF10057"/>
    </source>
</evidence>
<feature type="domain" description="Na+-translocating membrane potential-generating system MpsC" evidence="1">
    <location>
        <begin position="9"/>
        <end position="108"/>
    </location>
</feature>
<evidence type="ECO:0000313" key="3">
    <source>
        <dbReference type="Proteomes" id="UP000637359"/>
    </source>
</evidence>
<dbReference type="RefSeq" id="WP_186870990.1">
    <property type="nucleotide sequence ID" value="NZ_JACOOL010000014.1"/>
</dbReference>
<dbReference type="AlphaFoldDB" id="A0A923L847"/>
<protein>
    <submittedName>
        <fullName evidence="2">DUF2294 family protein</fullName>
    </submittedName>
</protein>
<dbReference type="InterPro" id="IPR018745">
    <property type="entry name" value="MpsC"/>
</dbReference>
<keyword evidence="3" id="KW-1185">Reference proteome</keyword>
<gene>
    <name evidence="2" type="ORF">H8S33_15980</name>
</gene>
<proteinExistence type="predicted"/>
<dbReference type="Pfam" id="PF10057">
    <property type="entry name" value="MpsC"/>
    <property type="match status" value="1"/>
</dbReference>
<accession>A0A923L847</accession>
<sequence>MERVHIEMQELNSSISKHLKHWYGKGPQTCYTTLHENKLVVHINKFITPSEKALLDNNDESLAYIFRTSVMDQICKSLQEEIYNSLGILFNNYFSDWDFATDTGIILFQNEHSDWKSENIDEPSQEHFISRINDVSSNLHRVPSLIEVVRFNKKLFAIKCHKVMLPVEKALYQKGHIDILHERAREIKKSYLDIGEVFGRQIKAVYMMWDYQNDQSYSFFYV</sequence>
<comment type="caution">
    <text evidence="2">The sequence shown here is derived from an EMBL/GenBank/DDBJ whole genome shotgun (WGS) entry which is preliminary data.</text>
</comment>
<reference evidence="2" key="1">
    <citation type="submission" date="2020-08" db="EMBL/GenBank/DDBJ databases">
        <title>Genome public.</title>
        <authorList>
            <person name="Liu C."/>
            <person name="Sun Q."/>
        </authorList>
    </citation>
    <scope>NUCLEOTIDE SEQUENCE</scope>
    <source>
        <strain evidence="2">BX22</strain>
    </source>
</reference>
<dbReference type="Proteomes" id="UP000637359">
    <property type="component" value="Unassembled WGS sequence"/>
</dbReference>
<evidence type="ECO:0000313" key="2">
    <source>
        <dbReference type="EMBL" id="MBC5638280.1"/>
    </source>
</evidence>